<reference evidence="2" key="1">
    <citation type="journal article" date="2015" name="Integr. Comp. Biol.">
        <title>Molecular Evidence for Convergence and Parallelism in Evolution of Complex Brains of Cephalopod Molluscs: Insights from Visual Systems.</title>
        <authorList>
            <person name="Yoshida M.A."/>
            <person name="Ogura A."/>
            <person name="Ikeo K."/>
            <person name="Shigeno S."/>
            <person name="Moritaki T."/>
            <person name="Winters G.C."/>
            <person name="Kohn A.B."/>
            <person name="Moroz L.L."/>
        </authorList>
    </citation>
    <scope>NUCLEOTIDE SEQUENCE</scope>
</reference>
<protein>
    <submittedName>
        <fullName evidence="2">Glutathione S-transferase 2</fullName>
    </submittedName>
</protein>
<dbReference type="InterPro" id="IPR036282">
    <property type="entry name" value="Glutathione-S-Trfase_C_sf"/>
</dbReference>
<feature type="non-terminal residue" evidence="2">
    <location>
        <position position="93"/>
    </location>
</feature>
<dbReference type="GO" id="GO:0004364">
    <property type="term" value="F:glutathione transferase activity"/>
    <property type="evidence" value="ECO:0007669"/>
    <property type="project" value="TreeGrafter"/>
</dbReference>
<evidence type="ECO:0000259" key="1">
    <source>
        <dbReference type="PROSITE" id="PS50404"/>
    </source>
</evidence>
<name>A0A0H5B8L6_9MOLL</name>
<dbReference type="PANTHER" id="PTHR11571:SF150">
    <property type="entry name" value="GLUTATHIONE S-TRANSFERASE"/>
    <property type="match status" value="1"/>
</dbReference>
<dbReference type="EMBL" id="LC021443">
    <property type="protein sequence ID" value="BAR90780.1"/>
    <property type="molecule type" value="mRNA"/>
</dbReference>
<dbReference type="Pfam" id="PF02798">
    <property type="entry name" value="GST_N"/>
    <property type="match status" value="1"/>
</dbReference>
<dbReference type="InterPro" id="IPR004045">
    <property type="entry name" value="Glutathione_S-Trfase_N"/>
</dbReference>
<dbReference type="Gene3D" id="1.20.1050.10">
    <property type="match status" value="1"/>
</dbReference>
<dbReference type="PROSITE" id="PS50404">
    <property type="entry name" value="GST_NTER"/>
    <property type="match status" value="1"/>
</dbReference>
<dbReference type="GO" id="GO:0006749">
    <property type="term" value="P:glutathione metabolic process"/>
    <property type="evidence" value="ECO:0007669"/>
    <property type="project" value="TreeGrafter"/>
</dbReference>
<dbReference type="SUPFAM" id="SSF52833">
    <property type="entry name" value="Thioredoxin-like"/>
    <property type="match status" value="1"/>
</dbReference>
<sequence length="93" mass="10558">MPCGQLPVLEIDGTKIPQSHAIARHLAREFNLYGNSKMDKTNADVVVDSCLEVYNEYVKTVFEKDESKLSELVKKFEETATRVLPFLQKLLEG</sequence>
<dbReference type="SUPFAM" id="SSF47616">
    <property type="entry name" value="GST C-terminal domain-like"/>
    <property type="match status" value="1"/>
</dbReference>
<reference evidence="2" key="2">
    <citation type="submission" date="2015-01" db="EMBL/GenBank/DDBJ databases">
        <authorList>
            <person name="Yoshida M."/>
            <person name="Moroz L.L."/>
            <person name="Ogura A."/>
        </authorList>
    </citation>
    <scope>NUCLEOTIDE SEQUENCE</scope>
</reference>
<dbReference type="PANTHER" id="PTHR11571">
    <property type="entry name" value="GLUTATHIONE S-TRANSFERASE"/>
    <property type="match status" value="1"/>
</dbReference>
<organism evidence="2">
    <name type="scientific">Nautilus pompilius</name>
    <dbReference type="NCBI Taxonomy" id="34573"/>
    <lineage>
        <taxon>Eukaryota</taxon>
        <taxon>Metazoa</taxon>
        <taxon>Spiralia</taxon>
        <taxon>Lophotrochozoa</taxon>
        <taxon>Mollusca</taxon>
        <taxon>Cephalopoda</taxon>
        <taxon>Nautiloidea</taxon>
        <taxon>Nautilida</taxon>
        <taxon>Nautilidae</taxon>
        <taxon>Nautilus</taxon>
    </lineage>
</organism>
<feature type="domain" description="GST N-terminal" evidence="1">
    <location>
        <begin position="1"/>
        <end position="34"/>
    </location>
</feature>
<dbReference type="AlphaFoldDB" id="A0A0H5B8L6"/>
<proteinExistence type="evidence at transcript level"/>
<evidence type="ECO:0000313" key="2">
    <source>
        <dbReference type="EMBL" id="BAR90780.1"/>
    </source>
</evidence>
<dbReference type="InterPro" id="IPR036249">
    <property type="entry name" value="Thioredoxin-like_sf"/>
</dbReference>
<dbReference type="InterPro" id="IPR050213">
    <property type="entry name" value="GST_superfamily"/>
</dbReference>
<accession>A0A0H5B8L6</accession>
<dbReference type="Gene3D" id="3.40.30.10">
    <property type="entry name" value="Glutaredoxin"/>
    <property type="match status" value="1"/>
</dbReference>
<keyword evidence="2" id="KW-0808">Transferase</keyword>